<dbReference type="RefSeq" id="WP_265425059.1">
    <property type="nucleotide sequence ID" value="NZ_JAPFPW010000009.1"/>
</dbReference>
<evidence type="ECO:0000313" key="5">
    <source>
        <dbReference type="Proteomes" id="UP001209681"/>
    </source>
</evidence>
<dbReference type="Gene3D" id="3.40.50.1980">
    <property type="entry name" value="Nitrogenase molybdenum iron protein domain"/>
    <property type="match status" value="2"/>
</dbReference>
<evidence type="ECO:0000259" key="3">
    <source>
        <dbReference type="PROSITE" id="PS50983"/>
    </source>
</evidence>
<accession>A0ABT3N9L3</accession>
<name>A0ABT3N9L3_9BACT</name>
<dbReference type="EMBL" id="JAPFPW010000009">
    <property type="protein sequence ID" value="MCW7754139.1"/>
    <property type="molecule type" value="Genomic_DNA"/>
</dbReference>
<protein>
    <submittedName>
        <fullName evidence="4">Helical backbone metal receptor</fullName>
    </submittedName>
</protein>
<dbReference type="PANTHER" id="PTHR30535:SF34">
    <property type="entry name" value="MOLYBDATE-BINDING PROTEIN MOLA"/>
    <property type="match status" value="1"/>
</dbReference>
<sequence>MKKICMVAVLALMAFAEMGSAGSQRILPMAPSLVEAVFALGAGERVAGIPEYTSWPPEALDLPSVGGYFNPNLERIAVLKPDLVILQGQHEKVDRYCRRHGIPLLHVAMEDRTSIREGLHILGHALGQDAEARMLTDAMEAELERLGRKFYRSKPPAVLLVVGRTPGTLSGIMTAGRDSFLTELTELAGGRNIFDDQSQRYPTVSKEAILVRQPDIILEFMPGDREREGNGLVHEWQAMASVPAVRKGRIRVLTDNRLLMPGPRIAEAAAILGETIAEMMPWED</sequence>
<evidence type="ECO:0000313" key="4">
    <source>
        <dbReference type="EMBL" id="MCW7754139.1"/>
    </source>
</evidence>
<feature type="chain" id="PRO_5045406684" evidence="2">
    <location>
        <begin position="22"/>
        <end position="284"/>
    </location>
</feature>
<dbReference type="PROSITE" id="PS50983">
    <property type="entry name" value="FE_B12_PBP"/>
    <property type="match status" value="1"/>
</dbReference>
<organism evidence="4 5">
    <name type="scientific">Desulfobotulus pelophilus</name>
    <dbReference type="NCBI Taxonomy" id="2823377"/>
    <lineage>
        <taxon>Bacteria</taxon>
        <taxon>Pseudomonadati</taxon>
        <taxon>Thermodesulfobacteriota</taxon>
        <taxon>Desulfobacteria</taxon>
        <taxon>Desulfobacterales</taxon>
        <taxon>Desulfobacteraceae</taxon>
        <taxon>Desulfobotulus</taxon>
    </lineage>
</organism>
<dbReference type="InterPro" id="IPR002491">
    <property type="entry name" value="ABC_transptr_periplasmic_BD"/>
</dbReference>
<dbReference type="SUPFAM" id="SSF53807">
    <property type="entry name" value="Helical backbone' metal receptor"/>
    <property type="match status" value="1"/>
</dbReference>
<dbReference type="Proteomes" id="UP001209681">
    <property type="component" value="Unassembled WGS sequence"/>
</dbReference>
<gene>
    <name evidence="4" type="ORF">OOT00_09075</name>
</gene>
<dbReference type="NCBIfam" id="NF038402">
    <property type="entry name" value="TroA_like"/>
    <property type="match status" value="1"/>
</dbReference>
<dbReference type="PANTHER" id="PTHR30535">
    <property type="entry name" value="VITAMIN B12-BINDING PROTEIN"/>
    <property type="match status" value="1"/>
</dbReference>
<evidence type="ECO:0000256" key="1">
    <source>
        <dbReference type="ARBA" id="ARBA00022729"/>
    </source>
</evidence>
<feature type="domain" description="Fe/B12 periplasmic-binding" evidence="3">
    <location>
        <begin position="25"/>
        <end position="284"/>
    </location>
</feature>
<evidence type="ECO:0000256" key="2">
    <source>
        <dbReference type="SAM" id="SignalP"/>
    </source>
</evidence>
<keyword evidence="5" id="KW-1185">Reference proteome</keyword>
<comment type="caution">
    <text evidence="4">The sequence shown here is derived from an EMBL/GenBank/DDBJ whole genome shotgun (WGS) entry which is preliminary data.</text>
</comment>
<reference evidence="4 5" key="1">
    <citation type="submission" date="2022-11" db="EMBL/GenBank/DDBJ databases">
        <title>Desulfobotulus tamanensis H1 sp. nov. - anaerobic, alkaliphilic, sulphate reducing bacterium isolated from terrestrial mud volcano.</title>
        <authorList>
            <person name="Frolova A."/>
            <person name="Merkel A.Y."/>
            <person name="Slobodkin A.I."/>
        </authorList>
    </citation>
    <scope>NUCLEOTIDE SEQUENCE [LARGE SCALE GENOMIC DNA]</scope>
    <source>
        <strain evidence="4 5">H1</strain>
    </source>
</reference>
<dbReference type="Pfam" id="PF01497">
    <property type="entry name" value="Peripla_BP_2"/>
    <property type="match status" value="1"/>
</dbReference>
<dbReference type="InterPro" id="IPR054828">
    <property type="entry name" value="Vit_B12_bind_prot"/>
</dbReference>
<proteinExistence type="predicted"/>
<dbReference type="InterPro" id="IPR050902">
    <property type="entry name" value="ABC_Transporter_SBP"/>
</dbReference>
<keyword evidence="4" id="KW-0675">Receptor</keyword>
<feature type="signal peptide" evidence="2">
    <location>
        <begin position="1"/>
        <end position="21"/>
    </location>
</feature>
<keyword evidence="1 2" id="KW-0732">Signal</keyword>